<feature type="domain" description="Putative Flp pilus-assembly TadG-like N-terminal" evidence="2">
    <location>
        <begin position="34"/>
        <end position="80"/>
    </location>
</feature>
<evidence type="ECO:0000313" key="3">
    <source>
        <dbReference type="EMBL" id="GAA4392629.1"/>
    </source>
</evidence>
<proteinExistence type="predicted"/>
<name>A0ABP8JM83_9MICO</name>
<dbReference type="InterPro" id="IPR028087">
    <property type="entry name" value="Tad_N"/>
</dbReference>
<dbReference type="Proteomes" id="UP001500642">
    <property type="component" value="Unassembled WGS sequence"/>
</dbReference>
<evidence type="ECO:0000313" key="4">
    <source>
        <dbReference type="Proteomes" id="UP001500642"/>
    </source>
</evidence>
<keyword evidence="1" id="KW-0472">Membrane</keyword>
<organism evidence="3 4">
    <name type="scientific">Brevibacterium pityocampae</name>
    <dbReference type="NCBI Taxonomy" id="506594"/>
    <lineage>
        <taxon>Bacteria</taxon>
        <taxon>Bacillati</taxon>
        <taxon>Actinomycetota</taxon>
        <taxon>Actinomycetes</taxon>
        <taxon>Micrococcales</taxon>
        <taxon>Brevibacteriaceae</taxon>
        <taxon>Brevibacterium</taxon>
    </lineage>
</organism>
<evidence type="ECO:0000259" key="2">
    <source>
        <dbReference type="Pfam" id="PF13400"/>
    </source>
</evidence>
<keyword evidence="1" id="KW-0812">Transmembrane</keyword>
<reference evidence="4" key="1">
    <citation type="journal article" date="2019" name="Int. J. Syst. Evol. Microbiol.">
        <title>The Global Catalogue of Microorganisms (GCM) 10K type strain sequencing project: providing services to taxonomists for standard genome sequencing and annotation.</title>
        <authorList>
            <consortium name="The Broad Institute Genomics Platform"/>
            <consortium name="The Broad Institute Genome Sequencing Center for Infectious Disease"/>
            <person name="Wu L."/>
            <person name="Ma J."/>
        </authorList>
    </citation>
    <scope>NUCLEOTIDE SEQUENCE [LARGE SCALE GENOMIC DNA]</scope>
    <source>
        <strain evidence="4">JCM 17808</strain>
    </source>
</reference>
<keyword evidence="4" id="KW-1185">Reference proteome</keyword>
<sequence length="167" mass="17959">MRSRGLRTSGQAVRRHAGAVRKQRLGTALCSDEGSIMPLAVGFTTIALVLVILGAVITDIYLAHRKLYALADSAALAAADSFEPDYGSDPAIIFTDVAVQREAESYLDRAQVSSRFRGLDVQGESPDDRSVEIVLSARYRPTLVSPFVPRGIELTATARARGALREG</sequence>
<evidence type="ECO:0000256" key="1">
    <source>
        <dbReference type="SAM" id="Phobius"/>
    </source>
</evidence>
<feature type="transmembrane region" description="Helical" evidence="1">
    <location>
        <begin position="39"/>
        <end position="62"/>
    </location>
</feature>
<dbReference type="Pfam" id="PF13400">
    <property type="entry name" value="Tad"/>
    <property type="match status" value="1"/>
</dbReference>
<comment type="caution">
    <text evidence="3">The sequence shown here is derived from an EMBL/GenBank/DDBJ whole genome shotgun (WGS) entry which is preliminary data.</text>
</comment>
<dbReference type="EMBL" id="BAABGL010000015">
    <property type="protein sequence ID" value="GAA4392629.1"/>
    <property type="molecule type" value="Genomic_DNA"/>
</dbReference>
<protein>
    <recommendedName>
        <fullName evidence="2">Putative Flp pilus-assembly TadG-like N-terminal domain-containing protein</fullName>
    </recommendedName>
</protein>
<accession>A0ABP8JM83</accession>
<gene>
    <name evidence="3" type="ORF">GCM10023167_21010</name>
</gene>
<keyword evidence="1" id="KW-1133">Transmembrane helix</keyword>